<dbReference type="InterPro" id="IPR001005">
    <property type="entry name" value="SANT/Myb"/>
</dbReference>
<accession>A0ABR2GDC1</accession>
<dbReference type="SUPFAM" id="SSF46689">
    <property type="entry name" value="Homeodomain-like"/>
    <property type="match status" value="1"/>
</dbReference>
<feature type="compositionally biased region" description="Low complexity" evidence="3">
    <location>
        <begin position="358"/>
        <end position="374"/>
    </location>
</feature>
<feature type="domain" description="Myb-like" evidence="4">
    <location>
        <begin position="176"/>
        <end position="229"/>
    </location>
</feature>
<feature type="compositionally biased region" description="Polar residues" evidence="3">
    <location>
        <begin position="457"/>
        <end position="476"/>
    </location>
</feature>
<evidence type="ECO:0000256" key="1">
    <source>
        <dbReference type="ARBA" id="ARBA00004123"/>
    </source>
</evidence>
<reference evidence="6 7" key="1">
    <citation type="journal article" date="2024" name="G3 (Bethesda)">
        <title>Genome assembly of Hibiscus sabdariffa L. provides insights into metabolisms of medicinal natural products.</title>
        <authorList>
            <person name="Kim T."/>
        </authorList>
    </citation>
    <scope>NUCLEOTIDE SEQUENCE [LARGE SCALE GENOMIC DNA]</scope>
    <source>
        <strain evidence="6">TK-2024</strain>
        <tissue evidence="6">Old leaves</tissue>
    </source>
</reference>
<evidence type="ECO:0008006" key="8">
    <source>
        <dbReference type="Google" id="ProtNLM"/>
    </source>
</evidence>
<comment type="caution">
    <text evidence="6">The sequence shown here is derived from an EMBL/GenBank/DDBJ whole genome shotgun (WGS) entry which is preliminary data.</text>
</comment>
<evidence type="ECO:0000313" key="7">
    <source>
        <dbReference type="Proteomes" id="UP001472677"/>
    </source>
</evidence>
<dbReference type="Proteomes" id="UP001472677">
    <property type="component" value="Unassembled WGS sequence"/>
</dbReference>
<evidence type="ECO:0000313" key="6">
    <source>
        <dbReference type="EMBL" id="KAK8600922.1"/>
    </source>
</evidence>
<feature type="domain" description="HTH myb-type" evidence="5">
    <location>
        <begin position="178"/>
        <end position="233"/>
    </location>
</feature>
<name>A0ABR2GDC1_9ROSI</name>
<organism evidence="6 7">
    <name type="scientific">Hibiscus sabdariffa</name>
    <name type="common">roselle</name>
    <dbReference type="NCBI Taxonomy" id="183260"/>
    <lineage>
        <taxon>Eukaryota</taxon>
        <taxon>Viridiplantae</taxon>
        <taxon>Streptophyta</taxon>
        <taxon>Embryophyta</taxon>
        <taxon>Tracheophyta</taxon>
        <taxon>Spermatophyta</taxon>
        <taxon>Magnoliopsida</taxon>
        <taxon>eudicotyledons</taxon>
        <taxon>Gunneridae</taxon>
        <taxon>Pentapetalae</taxon>
        <taxon>rosids</taxon>
        <taxon>malvids</taxon>
        <taxon>Malvales</taxon>
        <taxon>Malvaceae</taxon>
        <taxon>Malvoideae</taxon>
        <taxon>Hibiscus</taxon>
    </lineage>
</organism>
<dbReference type="Gene3D" id="1.10.10.60">
    <property type="entry name" value="Homeodomain-like"/>
    <property type="match status" value="1"/>
</dbReference>
<dbReference type="Pfam" id="PF00249">
    <property type="entry name" value="Myb_DNA-binding"/>
    <property type="match status" value="1"/>
</dbReference>
<dbReference type="PROSITE" id="PS50090">
    <property type="entry name" value="MYB_LIKE"/>
    <property type="match status" value="1"/>
</dbReference>
<keyword evidence="2" id="KW-0539">Nucleus</keyword>
<evidence type="ECO:0000259" key="4">
    <source>
        <dbReference type="PROSITE" id="PS50090"/>
    </source>
</evidence>
<feature type="region of interest" description="Disordered" evidence="3">
    <location>
        <begin position="307"/>
        <end position="404"/>
    </location>
</feature>
<keyword evidence="7" id="KW-1185">Reference proteome</keyword>
<evidence type="ECO:0000256" key="2">
    <source>
        <dbReference type="ARBA" id="ARBA00023242"/>
    </source>
</evidence>
<evidence type="ECO:0000259" key="5">
    <source>
        <dbReference type="PROSITE" id="PS51294"/>
    </source>
</evidence>
<feature type="region of interest" description="Disordered" evidence="3">
    <location>
        <begin position="456"/>
        <end position="495"/>
    </location>
</feature>
<protein>
    <recommendedName>
        <fullName evidence="8">Homeodomain-like superfamily protein</fullName>
    </recommendedName>
</protein>
<dbReference type="SMART" id="SM00717">
    <property type="entry name" value="SANT"/>
    <property type="match status" value="1"/>
</dbReference>
<gene>
    <name evidence="6" type="ORF">V6N12_050767</name>
</gene>
<feature type="compositionally biased region" description="Polar residues" evidence="3">
    <location>
        <begin position="307"/>
        <end position="331"/>
    </location>
</feature>
<dbReference type="CDD" id="cd11660">
    <property type="entry name" value="SANT_TRF"/>
    <property type="match status" value="1"/>
</dbReference>
<dbReference type="EMBL" id="JBBPBM010000001">
    <property type="protein sequence ID" value="KAK8600922.1"/>
    <property type="molecule type" value="Genomic_DNA"/>
</dbReference>
<dbReference type="PANTHER" id="PTHR47206">
    <property type="entry name" value="HOMEODOMAIN-LIKE SUPERFAMILY PROTEIN"/>
    <property type="match status" value="1"/>
</dbReference>
<dbReference type="InterPro" id="IPR009057">
    <property type="entry name" value="Homeodomain-like_sf"/>
</dbReference>
<feature type="compositionally biased region" description="Basic and acidic residues" evidence="3">
    <location>
        <begin position="548"/>
        <end position="558"/>
    </location>
</feature>
<dbReference type="PANTHER" id="PTHR47206:SF1">
    <property type="entry name" value="HOMEODOMAIN-LIKE SUPERFAMILY PROTEIN"/>
    <property type="match status" value="1"/>
</dbReference>
<dbReference type="InterPro" id="IPR017930">
    <property type="entry name" value="Myb_dom"/>
</dbReference>
<feature type="region of interest" description="Disordered" evidence="3">
    <location>
        <begin position="544"/>
        <end position="566"/>
    </location>
</feature>
<dbReference type="PROSITE" id="PS51294">
    <property type="entry name" value="HTH_MYB"/>
    <property type="match status" value="1"/>
</dbReference>
<evidence type="ECO:0000256" key="3">
    <source>
        <dbReference type="SAM" id="MobiDB-lite"/>
    </source>
</evidence>
<proteinExistence type="predicted"/>
<comment type="subcellular location">
    <subcellularLocation>
        <location evidence="1">Nucleus</location>
    </subcellularLocation>
</comment>
<feature type="compositionally biased region" description="Low complexity" evidence="3">
    <location>
        <begin position="381"/>
        <end position="394"/>
    </location>
</feature>
<sequence>MIEKTKKHKKGSISEEDVSTLLQRYTATTVLTLLQEVAQYPGVKLNWNALVKKTTTGISNAREYQMLWRHLAYRNSLLEKFDDGAEPLDDDSDLEYELEPCPSVSAETSAEAAACVKVLIASGLPSDSTLANSSMPTCSMRGLNITVPVSVQKQILPAVSSAETLEANGSAGSNLPARRKRKPWSEAEDMELISAVQKCGVGNWANILRGDFKGDRTASQLAQRWTIIKKRLGNLNVEGNSTVPQLSEAQLATRSALSLALDMPDKNLTAACTNNPGLKITSGTSALPATGGEASVHVQSQFQQGPIASAQSQNHCQQGSITSVSAHNQPQKAPVISIPSHNQPQKGPIASVPSKNLSQQVPVASVQVPNPSQQGPMTTKSSPHGSSSSTLRSRVSLKKPPNYFSSTGSILEATAVAAGARIGSPEAAASLLKAAQSKNAIHIITSGGSSVKPLIPSGSSSHLEVHSNVQSSTSHPGSVKSAAQRVEHTPSSSLNFSTQQCNAIASSPIVEGPLKEEPEAAVDIKSSATDSLPVEHMRENGALVLKNEPSEDVKEQKEAASNPESEFKNLEAVAEHPNEKLVEGHQVNVKSNMVEECQNANDSTIDGSLVKKIDCQSAAEESCRNQSMIKTLADGGAKDMEISSTTETAKGP</sequence>